<name>A0A163SXN1_9CELL</name>
<dbReference type="Proteomes" id="UP000076447">
    <property type="component" value="Unassembled WGS sequence"/>
</dbReference>
<organism evidence="1 2">
    <name type="scientific">Oerskovia enterophila</name>
    <dbReference type="NCBI Taxonomy" id="43678"/>
    <lineage>
        <taxon>Bacteria</taxon>
        <taxon>Bacillati</taxon>
        <taxon>Actinomycetota</taxon>
        <taxon>Actinomycetes</taxon>
        <taxon>Micrococcales</taxon>
        <taxon>Cellulomonadaceae</taxon>
        <taxon>Oerskovia</taxon>
    </lineage>
</organism>
<dbReference type="PATRIC" id="fig|43678.3.peg.474"/>
<accession>A0A163SXN1</accession>
<protein>
    <submittedName>
        <fullName evidence="1">Alpha/beta hydrolase family protein</fullName>
    </submittedName>
</protein>
<dbReference type="STRING" id="43678.OJAG_04440"/>
<proteinExistence type="predicted"/>
<reference evidence="1 2" key="1">
    <citation type="submission" date="2016-01" db="EMBL/GenBank/DDBJ databases">
        <title>Genome sequence of Oerskovia enterophila VJag, an agar and cellulose degrading bacterium.</title>
        <authorList>
            <person name="Poehlein A."/>
            <person name="Jag V."/>
            <person name="Bengelsdorf F."/>
            <person name="Duerre P."/>
            <person name="Daniel R."/>
        </authorList>
    </citation>
    <scope>NUCLEOTIDE SEQUENCE [LARGE SCALE GENOMIC DNA]</scope>
    <source>
        <strain evidence="1 2">VJag</strain>
    </source>
</reference>
<dbReference type="SUPFAM" id="SSF53474">
    <property type="entry name" value="alpha/beta-Hydrolases"/>
    <property type="match status" value="1"/>
</dbReference>
<dbReference type="OrthoDB" id="5095936at2"/>
<dbReference type="RefSeq" id="WP_068706946.1">
    <property type="nucleotide sequence ID" value="NZ_LRIE01000039.1"/>
</dbReference>
<comment type="caution">
    <text evidence="1">The sequence shown here is derived from an EMBL/GenBank/DDBJ whole genome shotgun (WGS) entry which is preliminary data.</text>
</comment>
<gene>
    <name evidence="1" type="ORF">OJAG_04440</name>
</gene>
<evidence type="ECO:0000313" key="1">
    <source>
        <dbReference type="EMBL" id="KZM36864.1"/>
    </source>
</evidence>
<dbReference type="GO" id="GO:0016787">
    <property type="term" value="F:hydrolase activity"/>
    <property type="evidence" value="ECO:0007669"/>
    <property type="project" value="UniProtKB-KW"/>
</dbReference>
<dbReference type="EMBL" id="LRIE01000039">
    <property type="protein sequence ID" value="KZM36864.1"/>
    <property type="molecule type" value="Genomic_DNA"/>
</dbReference>
<evidence type="ECO:0000313" key="2">
    <source>
        <dbReference type="Proteomes" id="UP000076447"/>
    </source>
</evidence>
<dbReference type="AlphaFoldDB" id="A0A163SXN1"/>
<dbReference type="InterPro" id="IPR029058">
    <property type="entry name" value="AB_hydrolase_fold"/>
</dbReference>
<sequence>MSVTSDPTAGIVVSGGVTFVETADLVAAALVVGLAVQRVDAALVEARRAHGLVSGSLAGPSSSVRWVDGAAACYPGAPSLGGVPGSWVPVPAEVVAARAVLLEEIVALTDALVSAEGILQGLIDRLRKAAGIYEEGESGAEAVVSWLASVPGVGIGVVMGMGVVDVVKGVATGHGIQLSRLLTGSGAYHDEAVRGSSVGIVRQVPWAGLAGTSSVGQAAGVLRGVSQSYRGLFARDVTTTELQGDALPAGFTKPVAHSAEALLSGIDVVYGKGNDLPDSVVSVEKYVGADDRATWVVTVPGTQLGSSTTPFSMTSNFDLVQGADADSTAFVLEAMRQAEIPAGEEVVIVGHSQGGMVAMAVATAATGAAAGAGTTGAPGGAARYDVRHVLTAGAPVGGASLPAGVRGTHVEIEQEGVSQLDGTDNPSGRDRVTVRADLEAQGAPGTGGKVPHGVPFHVAVLGRAREVGQPGLTNNLAAIDEAVSGQRVEARYFRGALELDPAAAARALTPLGAVGVLVEGLEESRGG</sequence>
<dbReference type="Gene3D" id="3.40.50.1820">
    <property type="entry name" value="alpha/beta hydrolase"/>
    <property type="match status" value="1"/>
</dbReference>
<keyword evidence="1" id="KW-0378">Hydrolase</keyword>